<dbReference type="Pfam" id="PF13805">
    <property type="entry name" value="Pil1"/>
    <property type="match status" value="1"/>
</dbReference>
<dbReference type="Gene3D" id="1.20.1270.60">
    <property type="entry name" value="Arfaptin homology (AH) domain/BAR domain"/>
    <property type="match status" value="1"/>
</dbReference>
<accession>A0A8H7QPT0</accession>
<feature type="compositionally biased region" description="Pro residues" evidence="1">
    <location>
        <begin position="456"/>
        <end position="465"/>
    </location>
</feature>
<feature type="compositionally biased region" description="Polar residues" evidence="1">
    <location>
        <begin position="758"/>
        <end position="767"/>
    </location>
</feature>
<feature type="chain" id="PRO_5034593229" evidence="2">
    <location>
        <begin position="19"/>
        <end position="806"/>
    </location>
</feature>
<dbReference type="PANTHER" id="PTHR31962:SF1">
    <property type="entry name" value="SPHINGOLIPID LONG CHAIN BASE-RESPONSIVE PROTEIN PIL1"/>
    <property type="match status" value="1"/>
</dbReference>
<proteinExistence type="predicted"/>
<dbReference type="AlphaFoldDB" id="A0A8H7QPT0"/>
<dbReference type="OrthoDB" id="5599269at2759"/>
<feature type="compositionally biased region" description="Low complexity" evidence="1">
    <location>
        <begin position="678"/>
        <end position="692"/>
    </location>
</feature>
<feature type="compositionally biased region" description="Low complexity" evidence="1">
    <location>
        <begin position="769"/>
        <end position="787"/>
    </location>
</feature>
<feature type="region of interest" description="Disordered" evidence="1">
    <location>
        <begin position="298"/>
        <end position="326"/>
    </location>
</feature>
<gene>
    <name evidence="3" type="ORF">INT47_005366</name>
</gene>
<comment type="caution">
    <text evidence="3">The sequence shown here is derived from an EMBL/GenBank/DDBJ whole genome shotgun (WGS) entry which is preliminary data.</text>
</comment>
<feature type="region of interest" description="Disordered" evidence="1">
    <location>
        <begin position="749"/>
        <end position="806"/>
    </location>
</feature>
<keyword evidence="2" id="KW-0732">Signal</keyword>
<reference evidence="3" key="1">
    <citation type="submission" date="2020-12" db="EMBL/GenBank/DDBJ databases">
        <title>Metabolic potential, ecology and presence of endohyphal bacteria is reflected in genomic diversity of Mucoromycotina.</title>
        <authorList>
            <person name="Muszewska A."/>
            <person name="Okrasinska A."/>
            <person name="Steczkiewicz K."/>
            <person name="Drgas O."/>
            <person name="Orlowska M."/>
            <person name="Perlinska-Lenart U."/>
            <person name="Aleksandrzak-Piekarczyk T."/>
            <person name="Szatraj K."/>
            <person name="Zielenkiewicz U."/>
            <person name="Pilsyk S."/>
            <person name="Malc E."/>
            <person name="Mieczkowski P."/>
            <person name="Kruszewska J.S."/>
            <person name="Biernat P."/>
            <person name="Pawlowska J."/>
        </authorList>
    </citation>
    <scope>NUCLEOTIDE SEQUENCE</scope>
    <source>
        <strain evidence="3">WA0000017839</strain>
    </source>
</reference>
<dbReference type="Proteomes" id="UP000603453">
    <property type="component" value="Unassembled WGS sequence"/>
</dbReference>
<evidence type="ECO:0000313" key="3">
    <source>
        <dbReference type="EMBL" id="KAG2196030.1"/>
    </source>
</evidence>
<dbReference type="GO" id="GO:0036286">
    <property type="term" value="C:eisosome filament"/>
    <property type="evidence" value="ECO:0007669"/>
    <property type="project" value="TreeGrafter"/>
</dbReference>
<dbReference type="GO" id="GO:0008289">
    <property type="term" value="F:lipid binding"/>
    <property type="evidence" value="ECO:0007669"/>
    <property type="project" value="TreeGrafter"/>
</dbReference>
<name>A0A8H7QPT0_9FUNG</name>
<feature type="region of interest" description="Disordered" evidence="1">
    <location>
        <begin position="424"/>
        <end position="467"/>
    </location>
</feature>
<dbReference type="GO" id="GO:0070941">
    <property type="term" value="P:eisosome assembly"/>
    <property type="evidence" value="ECO:0007669"/>
    <property type="project" value="TreeGrafter"/>
</dbReference>
<evidence type="ECO:0000256" key="2">
    <source>
        <dbReference type="SAM" id="SignalP"/>
    </source>
</evidence>
<sequence>MKFLCSIIASLVIGSVTAAAIERRAEVGEALMMFGYNPPRVNPEYCVGFHIDYPTTPGLAFEAGSIQQLKWSLDEDIVHSPNIITRIRILNSTQHNQYIIGENMTLYNEANTGLATFPLNIEDVSGLYHYRIMVNYVGTLVHCVYESVPFTILQNPFKKYTAAGPAKVVAPTSYELYSLMPDSSYVNIKIAKNNPMQKQDTKSLSMWIFQERSDLATMRTMAYQRTETVKALKDWVQEEVEEEKTENGRDLEDIVGDKLTRLLDKQIEIEQEYATVCYPTDKFQQYRHAVKSIRDREEKLSDAREKKRSLQSRILNLSKTSPKSPKLPEFQRELRSLAHETHESEMDLADFKRFALKEAFYLRFNAMNEYAEKTALIAGFGKYLTDLIEIEPTPPTQQHRNPYEKGPEAAIIFADAMNAVNDWKPKAADERPTLANADVVDTGKGKEPEGTSAQKPTPPELPPRQPSLESIVVNQPTGYTADEISNATGDLKTAHENEIDLDQIDLYDAPPPAYDDPPKHISSPMNSDHLTAQHHDSYTFSSPYQTSANLPPAPQPQHQQYHQIFESPAPMHQQAPYQHLNHYQHQDSTFYDPTNVMYNTQVNYQQLYRQVSQRRQPAAYRPYSEFQQQFNQTHSEGHEILRQKVDAGGFRIPAPAPAHDSAEDEKERLAQHYREQEQQQQQQYTQSQYGGSQYDGAPRYDGAPQYDGASQYDHGSHYGGSQYDHGSHYAASQYGGSQYAGSQYEGSQYGGLAGAPNQHLQPQNSIQKPLPTVSPQQSPQVQPASLSHNQELQKPNYEQKTQEETD</sequence>
<evidence type="ECO:0000313" key="4">
    <source>
        <dbReference type="Proteomes" id="UP000603453"/>
    </source>
</evidence>
<dbReference type="InterPro" id="IPR027267">
    <property type="entry name" value="AH/BAR_dom_sf"/>
</dbReference>
<protein>
    <submittedName>
        <fullName evidence="3">Uncharacterized protein</fullName>
    </submittedName>
</protein>
<dbReference type="PANTHER" id="PTHR31962">
    <property type="entry name" value="SPHINGOLIPID LONG CHAIN BASE-RESPONSIVE PROTEIN PIL1"/>
    <property type="match status" value="1"/>
</dbReference>
<dbReference type="GO" id="GO:0006897">
    <property type="term" value="P:endocytosis"/>
    <property type="evidence" value="ECO:0007669"/>
    <property type="project" value="TreeGrafter"/>
</dbReference>
<feature type="region of interest" description="Disordered" evidence="1">
    <location>
        <begin position="650"/>
        <end position="724"/>
    </location>
</feature>
<feature type="signal peptide" evidence="2">
    <location>
        <begin position="1"/>
        <end position="18"/>
    </location>
</feature>
<dbReference type="EMBL" id="JAEPRD010000155">
    <property type="protein sequence ID" value="KAG2196030.1"/>
    <property type="molecule type" value="Genomic_DNA"/>
</dbReference>
<feature type="compositionally biased region" description="Polar residues" evidence="1">
    <location>
        <begin position="311"/>
        <end position="323"/>
    </location>
</feature>
<evidence type="ECO:0000256" key="1">
    <source>
        <dbReference type="SAM" id="MobiDB-lite"/>
    </source>
</evidence>
<dbReference type="GO" id="GO:0005886">
    <property type="term" value="C:plasma membrane"/>
    <property type="evidence" value="ECO:0007669"/>
    <property type="project" value="TreeGrafter"/>
</dbReference>
<organism evidence="3 4">
    <name type="scientific">Mucor saturninus</name>
    <dbReference type="NCBI Taxonomy" id="64648"/>
    <lineage>
        <taxon>Eukaryota</taxon>
        <taxon>Fungi</taxon>
        <taxon>Fungi incertae sedis</taxon>
        <taxon>Mucoromycota</taxon>
        <taxon>Mucoromycotina</taxon>
        <taxon>Mucoromycetes</taxon>
        <taxon>Mucorales</taxon>
        <taxon>Mucorineae</taxon>
        <taxon>Mucoraceae</taxon>
        <taxon>Mucor</taxon>
    </lineage>
</organism>
<keyword evidence="4" id="KW-1185">Reference proteome</keyword>
<feature type="compositionally biased region" description="Basic and acidic residues" evidence="1">
    <location>
        <begin position="665"/>
        <end position="677"/>
    </location>
</feature>
<feature type="compositionally biased region" description="Polar residues" evidence="1">
    <location>
        <begin position="788"/>
        <end position="799"/>
    </location>
</feature>
<dbReference type="InterPro" id="IPR028245">
    <property type="entry name" value="PIL1/LSP1"/>
</dbReference>